<comment type="caution">
    <text evidence="18">The sequence shown here is derived from an EMBL/GenBank/DDBJ whole genome shotgun (WGS) entry which is preliminary data.</text>
</comment>
<keyword evidence="6 14" id="KW-0949">S-adenosyl-L-methionine</keyword>
<dbReference type="Gene3D" id="3.40.50.720">
    <property type="entry name" value="NAD(P)-binding Rossmann-like Domain"/>
    <property type="match status" value="1"/>
</dbReference>
<dbReference type="InterPro" id="IPR006366">
    <property type="entry name" value="CobA/CysG_C"/>
</dbReference>
<dbReference type="NCBIfam" id="NF004790">
    <property type="entry name" value="PRK06136.1"/>
    <property type="match status" value="1"/>
</dbReference>
<feature type="active site" description="Proton acceptor" evidence="14">
    <location>
        <position position="254"/>
    </location>
</feature>
<comment type="similarity">
    <text evidence="14">In the N-terminal section; belongs to the precorrin-2 dehydrogenase / sirohydrochlorin ferrochelatase family.</text>
</comment>
<dbReference type="InterPro" id="IPR014776">
    <property type="entry name" value="4pyrrole_Mease_sub2"/>
</dbReference>
<dbReference type="GO" id="GO:0004851">
    <property type="term" value="F:uroporphyrin-III C-methyltransferase activity"/>
    <property type="evidence" value="ECO:0007669"/>
    <property type="project" value="UniProtKB-EC"/>
</dbReference>
<dbReference type="PIRSF" id="PIRSF036426">
    <property type="entry name" value="Sirohaem_synth"/>
    <property type="match status" value="1"/>
</dbReference>
<feature type="binding site" evidence="14">
    <location>
        <position position="389"/>
    </location>
    <ligand>
        <name>S-adenosyl-L-methionine</name>
        <dbReference type="ChEBI" id="CHEBI:59789"/>
    </ligand>
</feature>
<keyword evidence="10 14" id="KW-0627">Porphyrin biosynthesis</keyword>
<comment type="catalytic activity">
    <reaction evidence="13 14">
        <text>precorrin-2 + NAD(+) = sirohydrochlorin + NADH + 2 H(+)</text>
        <dbReference type="Rhea" id="RHEA:15613"/>
        <dbReference type="ChEBI" id="CHEBI:15378"/>
        <dbReference type="ChEBI" id="CHEBI:57540"/>
        <dbReference type="ChEBI" id="CHEBI:57945"/>
        <dbReference type="ChEBI" id="CHEBI:58351"/>
        <dbReference type="ChEBI" id="CHEBI:58827"/>
        <dbReference type="EC" id="1.3.1.76"/>
    </reaction>
</comment>
<keyword evidence="9 14" id="KW-0456">Lyase</keyword>
<feature type="binding site" evidence="14">
    <location>
        <position position="312"/>
    </location>
    <ligand>
        <name>S-adenosyl-L-methionine</name>
        <dbReference type="ChEBI" id="CHEBI:59789"/>
    </ligand>
</feature>
<dbReference type="GO" id="GO:0032259">
    <property type="term" value="P:methylation"/>
    <property type="evidence" value="ECO:0007669"/>
    <property type="project" value="UniProtKB-KW"/>
</dbReference>
<dbReference type="Proteomes" id="UP000661077">
    <property type="component" value="Unassembled WGS sequence"/>
</dbReference>
<dbReference type="InterPro" id="IPR050161">
    <property type="entry name" value="Siro_Cobalamin_biosynth"/>
</dbReference>
<evidence type="ECO:0000313" key="18">
    <source>
        <dbReference type="EMBL" id="MBM0103357.1"/>
    </source>
</evidence>
<comment type="catalytic activity">
    <reaction evidence="14">
        <text>siroheme + 2 H(+) = sirohydrochlorin + Fe(2+)</text>
        <dbReference type="Rhea" id="RHEA:24360"/>
        <dbReference type="ChEBI" id="CHEBI:15378"/>
        <dbReference type="ChEBI" id="CHEBI:29033"/>
        <dbReference type="ChEBI" id="CHEBI:58351"/>
        <dbReference type="ChEBI" id="CHEBI:60052"/>
        <dbReference type="EC" id="4.99.1.4"/>
    </reaction>
</comment>
<evidence type="ECO:0000256" key="4">
    <source>
        <dbReference type="ARBA" id="ARBA00022603"/>
    </source>
</evidence>
<reference evidence="18 19" key="1">
    <citation type="journal article" date="2021" name="Int. J. Syst. Evol. Microbiol.">
        <title>Steroidobacter gossypii sp. nov., isolated from soil of cotton cropping field.</title>
        <authorList>
            <person name="Huang R."/>
            <person name="Yang S."/>
            <person name="Zhen C."/>
            <person name="Liu W."/>
        </authorList>
    </citation>
    <scope>NUCLEOTIDE SEQUENCE [LARGE SCALE GENOMIC DNA]</scope>
    <source>
        <strain evidence="18 19">S1-65</strain>
    </source>
</reference>
<keyword evidence="7 14" id="KW-0560">Oxidoreductase</keyword>
<evidence type="ECO:0000259" key="17">
    <source>
        <dbReference type="Pfam" id="PF10414"/>
    </source>
</evidence>
<evidence type="ECO:0000256" key="13">
    <source>
        <dbReference type="ARBA" id="ARBA00047561"/>
    </source>
</evidence>
<feature type="binding site" evidence="14">
    <location>
        <begin position="43"/>
        <end position="44"/>
    </location>
    <ligand>
        <name>NAD(+)</name>
        <dbReference type="ChEBI" id="CHEBI:57540"/>
    </ligand>
</feature>
<dbReference type="InterPro" id="IPR006367">
    <property type="entry name" value="Sirohaem_synthase_N"/>
</dbReference>
<dbReference type="Pfam" id="PF10414">
    <property type="entry name" value="CysG_dimeriser"/>
    <property type="match status" value="1"/>
</dbReference>
<feature type="modified residue" description="Phosphoserine" evidence="14">
    <location>
        <position position="128"/>
    </location>
</feature>
<dbReference type="InterPro" id="IPR019478">
    <property type="entry name" value="Sirohaem_synthase_dimer_dom"/>
</dbReference>
<comment type="pathway">
    <text evidence="1 14">Porphyrin-containing compound metabolism; siroheme biosynthesis; sirohydrochlorin from precorrin-2: step 1/1.</text>
</comment>
<dbReference type="SUPFAM" id="SSF51735">
    <property type="entry name" value="NAD(P)-binding Rossmann-fold domains"/>
    <property type="match status" value="1"/>
</dbReference>
<dbReference type="EC" id="4.99.1.4" evidence="14"/>
<keyword evidence="19" id="KW-1185">Reference proteome</keyword>
<evidence type="ECO:0000256" key="6">
    <source>
        <dbReference type="ARBA" id="ARBA00022691"/>
    </source>
</evidence>
<evidence type="ECO:0000256" key="15">
    <source>
        <dbReference type="RuleBase" id="RU003960"/>
    </source>
</evidence>
<dbReference type="NCBIfam" id="TIGR01470">
    <property type="entry name" value="cysG_Nterm"/>
    <property type="match status" value="1"/>
</dbReference>
<evidence type="ECO:0000256" key="11">
    <source>
        <dbReference type="ARBA" id="ARBA00023268"/>
    </source>
</evidence>
<evidence type="ECO:0000256" key="10">
    <source>
        <dbReference type="ARBA" id="ARBA00023244"/>
    </source>
</evidence>
<feature type="active site" description="Proton donor" evidence="14">
    <location>
        <position position="276"/>
    </location>
</feature>
<dbReference type="PROSITE" id="PS00839">
    <property type="entry name" value="SUMT_1"/>
    <property type="match status" value="1"/>
</dbReference>
<evidence type="ECO:0000256" key="12">
    <source>
        <dbReference type="ARBA" id="ARBA00025705"/>
    </source>
</evidence>
<dbReference type="InterPro" id="IPR012409">
    <property type="entry name" value="Sirohaem_synth"/>
</dbReference>
<evidence type="ECO:0000256" key="5">
    <source>
        <dbReference type="ARBA" id="ARBA00022679"/>
    </source>
</evidence>
<dbReference type="SUPFAM" id="SSF53790">
    <property type="entry name" value="Tetrapyrrole methylase"/>
    <property type="match status" value="1"/>
</dbReference>
<sequence>MDYFPIFLRLANEPVLVVGGGEVAARKIDLLLRTQAQVTVVAPELIESLAEKAHAGVISYVSGEFQPELLDGKRLAIAATDKPSVNAWVAHQAERRNIPVNVVDDRELSRFIMPAIVDRSPVVVAVGSSGDAPVLTRRLREKLESFLPQRLGDLAKLAGKLRPTVKARLEHAATRRRFWENFFDGAIAGDVLSGRQDAAGQNILERIGNSLTRFAKQSKFAGEVALVGAGPGDPGLLTLRALRALQNADVVLYDRLVSDEVLDLARRDAERIYVGKASGNHHVSQEDTNALLVKLAKAGKRVCRLKGGDPFIFGRGGEELEALAAAGIRFEVVPGVTAAAGCAAYAGIPLTHRDHAQALTFVTGHCKGESDNVDWAALSRPGHTVVFYMGLSQLETIVARLREHGAPGTRAAALIEHGTRPTQRVVTATLEDLVHKAAEANVASPALLIVGEVTRLHDTLHWFNARAVEAASTDDEGRLSA</sequence>
<dbReference type="EMBL" id="JAEVLS010000001">
    <property type="protein sequence ID" value="MBM0103357.1"/>
    <property type="molecule type" value="Genomic_DNA"/>
</dbReference>
<comment type="pathway">
    <text evidence="14">Cofactor biosynthesis; adenosylcobalamin biosynthesis; precorrin-2 from uroporphyrinogen III: step 1/1.</text>
</comment>
<dbReference type="InterPro" id="IPR036291">
    <property type="entry name" value="NAD(P)-bd_dom_sf"/>
</dbReference>
<dbReference type="Pfam" id="PF13241">
    <property type="entry name" value="NAD_binding_7"/>
    <property type="match status" value="1"/>
</dbReference>
<feature type="domain" description="Tetrapyrrole methylase" evidence="16">
    <location>
        <begin position="224"/>
        <end position="433"/>
    </location>
</feature>
<feature type="region of interest" description="Precorrin-2 dehydrogenase / sirohydrochlorin ferrochelatase" evidence="14">
    <location>
        <begin position="1"/>
        <end position="203"/>
    </location>
</feature>
<feature type="domain" description="Sirohaem synthase dimerisation" evidence="17">
    <location>
        <begin position="150"/>
        <end position="204"/>
    </location>
</feature>
<gene>
    <name evidence="18" type="primary">cobA</name>
    <name evidence="14" type="synonym">cysG</name>
    <name evidence="18" type="ORF">JM946_01310</name>
</gene>
<dbReference type="InterPro" id="IPR003043">
    <property type="entry name" value="Uropor_MeTrfase_CS"/>
</dbReference>
<feature type="binding site" evidence="14">
    <location>
        <begin position="337"/>
        <end position="338"/>
    </location>
    <ligand>
        <name>S-adenosyl-L-methionine</name>
        <dbReference type="ChEBI" id="CHEBI:59789"/>
    </ligand>
</feature>
<evidence type="ECO:0000256" key="3">
    <source>
        <dbReference type="ARBA" id="ARBA00022573"/>
    </source>
</evidence>
<dbReference type="InterPro" id="IPR014777">
    <property type="entry name" value="4pyrrole_Mease_sub1"/>
</dbReference>
<dbReference type="Gene3D" id="1.10.8.210">
    <property type="entry name" value="Sirohaem synthase, dimerisation domain"/>
    <property type="match status" value="1"/>
</dbReference>
<comment type="pathway">
    <text evidence="14">Porphyrin-containing compound metabolism; siroheme biosynthesis; siroheme from sirohydrochlorin: step 1/1.</text>
</comment>
<feature type="binding site" evidence="14">
    <location>
        <begin position="22"/>
        <end position="23"/>
    </location>
    <ligand>
        <name>NAD(+)</name>
        <dbReference type="ChEBI" id="CHEBI:57540"/>
    </ligand>
</feature>
<dbReference type="InterPro" id="IPR037115">
    <property type="entry name" value="Sirohaem_synt_dimer_dom_sf"/>
</dbReference>
<dbReference type="Gene3D" id="3.40.1010.10">
    <property type="entry name" value="Cobalt-precorrin-4 Transmethylase, Domain 1"/>
    <property type="match status" value="1"/>
</dbReference>
<evidence type="ECO:0000259" key="16">
    <source>
        <dbReference type="Pfam" id="PF00590"/>
    </source>
</evidence>
<evidence type="ECO:0000256" key="1">
    <source>
        <dbReference type="ARBA" id="ARBA00005010"/>
    </source>
</evidence>
<feature type="binding site" evidence="14">
    <location>
        <position position="418"/>
    </location>
    <ligand>
        <name>S-adenosyl-L-methionine</name>
        <dbReference type="ChEBI" id="CHEBI:59789"/>
    </ligand>
</feature>
<dbReference type="Pfam" id="PF00590">
    <property type="entry name" value="TP_methylase"/>
    <property type="match status" value="1"/>
</dbReference>
<comment type="pathway">
    <text evidence="12 14">Porphyrin-containing compound metabolism; siroheme biosynthesis; precorrin-2 from uroporphyrinogen III: step 1/1.</text>
</comment>
<comment type="similarity">
    <text evidence="14">In the C-terminal section; belongs to the precorrin methyltransferase family.</text>
</comment>
<dbReference type="PANTHER" id="PTHR45790:SF1">
    <property type="entry name" value="SIROHEME SYNTHASE"/>
    <property type="match status" value="1"/>
</dbReference>
<dbReference type="CDD" id="cd11642">
    <property type="entry name" value="SUMT"/>
    <property type="match status" value="1"/>
</dbReference>
<name>A0ABS1WQX4_9GAMM</name>
<comment type="catalytic activity">
    <reaction evidence="14">
        <text>uroporphyrinogen III + 2 S-adenosyl-L-methionine = precorrin-2 + 2 S-adenosyl-L-homocysteine + H(+)</text>
        <dbReference type="Rhea" id="RHEA:32459"/>
        <dbReference type="ChEBI" id="CHEBI:15378"/>
        <dbReference type="ChEBI" id="CHEBI:57308"/>
        <dbReference type="ChEBI" id="CHEBI:57856"/>
        <dbReference type="ChEBI" id="CHEBI:58827"/>
        <dbReference type="ChEBI" id="CHEBI:59789"/>
        <dbReference type="EC" id="2.1.1.107"/>
    </reaction>
</comment>
<dbReference type="InterPro" id="IPR035996">
    <property type="entry name" value="4pyrrol_Methylase_sf"/>
</dbReference>
<dbReference type="PANTHER" id="PTHR45790">
    <property type="entry name" value="SIROHEME SYNTHASE-RELATED"/>
    <property type="match status" value="1"/>
</dbReference>
<dbReference type="NCBIfam" id="NF007922">
    <property type="entry name" value="PRK10637.1"/>
    <property type="match status" value="1"/>
</dbReference>
<keyword evidence="8 14" id="KW-0520">NAD</keyword>
<dbReference type="NCBIfam" id="TIGR01469">
    <property type="entry name" value="cobA_cysG_Cterm"/>
    <property type="match status" value="1"/>
</dbReference>
<keyword evidence="11 14" id="KW-0511">Multifunctional enzyme</keyword>
<dbReference type="Gene3D" id="3.30.160.110">
    <property type="entry name" value="Siroheme synthase, domain 2"/>
    <property type="match status" value="1"/>
</dbReference>
<feature type="binding site" evidence="14">
    <location>
        <begin position="307"/>
        <end position="309"/>
    </location>
    <ligand>
        <name>S-adenosyl-L-methionine</name>
        <dbReference type="ChEBI" id="CHEBI:59789"/>
    </ligand>
</feature>
<keyword evidence="3 14" id="KW-0169">Cobalamin biosynthesis</keyword>
<keyword evidence="5 14" id="KW-0808">Transferase</keyword>
<dbReference type="Gene3D" id="3.30.950.10">
    <property type="entry name" value="Methyltransferase, Cobalt-precorrin-4 Transmethylase, Domain 2"/>
    <property type="match status" value="1"/>
</dbReference>
<keyword evidence="14" id="KW-0597">Phosphoprotein</keyword>
<feature type="region of interest" description="Uroporphyrinogen-III C-methyltransferase" evidence="14">
    <location>
        <begin position="222"/>
        <end position="481"/>
    </location>
</feature>
<evidence type="ECO:0000256" key="9">
    <source>
        <dbReference type="ARBA" id="ARBA00023239"/>
    </source>
</evidence>
<comment type="similarity">
    <text evidence="2 15">Belongs to the precorrin methyltransferase family.</text>
</comment>
<comment type="pathway">
    <text evidence="14">Cofactor biosynthesis; adenosylcobalamin biosynthesis; sirohydrochlorin from precorrin-2: step 1/1.</text>
</comment>
<evidence type="ECO:0000256" key="8">
    <source>
        <dbReference type="ARBA" id="ARBA00023027"/>
    </source>
</evidence>
<proteinExistence type="inferred from homology"/>
<dbReference type="EC" id="1.3.1.76" evidence="14"/>
<dbReference type="PROSITE" id="PS00840">
    <property type="entry name" value="SUMT_2"/>
    <property type="match status" value="1"/>
</dbReference>
<comment type="function">
    <text evidence="14">Multifunctional enzyme that catalyzes the SAM-dependent methylations of uroporphyrinogen III at position C-2 and C-7 to form precorrin-2 via precorrin-1. Then it catalyzes the NAD-dependent ring dehydrogenation of precorrin-2 to yield sirohydrochlorin. Finally, it catalyzes the ferrochelation of sirohydrochlorin to yield siroheme.</text>
</comment>
<dbReference type="SUPFAM" id="SSF75615">
    <property type="entry name" value="Siroheme synthase middle domains-like"/>
    <property type="match status" value="1"/>
</dbReference>
<accession>A0ABS1WQX4</accession>
<evidence type="ECO:0000256" key="2">
    <source>
        <dbReference type="ARBA" id="ARBA00005879"/>
    </source>
</evidence>
<dbReference type="HAMAP" id="MF_01646">
    <property type="entry name" value="Siroheme_synth"/>
    <property type="match status" value="1"/>
</dbReference>
<dbReference type="EC" id="2.1.1.107" evidence="14"/>
<evidence type="ECO:0000313" key="19">
    <source>
        <dbReference type="Proteomes" id="UP000661077"/>
    </source>
</evidence>
<organism evidence="18 19">
    <name type="scientific">Steroidobacter gossypii</name>
    <dbReference type="NCBI Taxonomy" id="2805490"/>
    <lineage>
        <taxon>Bacteria</taxon>
        <taxon>Pseudomonadati</taxon>
        <taxon>Pseudomonadota</taxon>
        <taxon>Gammaproteobacteria</taxon>
        <taxon>Steroidobacterales</taxon>
        <taxon>Steroidobacteraceae</taxon>
        <taxon>Steroidobacter</taxon>
    </lineage>
</organism>
<evidence type="ECO:0000256" key="7">
    <source>
        <dbReference type="ARBA" id="ARBA00023002"/>
    </source>
</evidence>
<dbReference type="InterPro" id="IPR000878">
    <property type="entry name" value="4pyrrol_Mease"/>
</dbReference>
<evidence type="ECO:0000256" key="14">
    <source>
        <dbReference type="HAMAP-Rule" id="MF_01646"/>
    </source>
</evidence>
<keyword evidence="4 14" id="KW-0489">Methyltransferase</keyword>
<dbReference type="RefSeq" id="WP_203165334.1">
    <property type="nucleotide sequence ID" value="NZ_JAEVLS010000001.1"/>
</dbReference>
<protein>
    <recommendedName>
        <fullName evidence="14">Siroheme synthase</fullName>
    </recommendedName>
    <domain>
        <recommendedName>
            <fullName evidence="14">Uroporphyrinogen-III C-methyltransferase</fullName>
            <shortName evidence="14">Urogen III methylase</shortName>
            <ecNumber evidence="14">2.1.1.107</ecNumber>
        </recommendedName>
        <alternativeName>
            <fullName evidence="14">SUMT</fullName>
        </alternativeName>
        <alternativeName>
            <fullName evidence="14">Uroporphyrinogen III methylase</fullName>
            <shortName evidence="14">UROM</shortName>
        </alternativeName>
    </domain>
    <domain>
        <recommendedName>
            <fullName evidence="14">Precorrin-2 dehydrogenase</fullName>
            <ecNumber evidence="14">1.3.1.76</ecNumber>
        </recommendedName>
    </domain>
    <domain>
        <recommendedName>
            <fullName evidence="14">Sirohydrochlorin ferrochelatase</fullName>
            <ecNumber evidence="14">4.99.1.4</ecNumber>
        </recommendedName>
    </domain>
</protein>
<feature type="binding site" evidence="14">
    <location>
        <position position="231"/>
    </location>
    <ligand>
        <name>S-adenosyl-L-methionine</name>
        <dbReference type="ChEBI" id="CHEBI:59789"/>
    </ligand>
</feature>